<dbReference type="EMBL" id="OZ034827">
    <property type="protein sequence ID" value="CAL1683349.1"/>
    <property type="molecule type" value="Genomic_DNA"/>
</dbReference>
<accession>A0AAV2NS68</accession>
<feature type="non-terminal residue" evidence="2">
    <location>
        <position position="1"/>
    </location>
</feature>
<keyword evidence="1" id="KW-0472">Membrane</keyword>
<sequence>MYRRAQICIYYLLCIVAVDLTHLIPAMHSGSGRDAYLEITTTKSRDCPLECICLSPKQVLCNTG</sequence>
<feature type="transmembrane region" description="Helical" evidence="1">
    <location>
        <begin position="7"/>
        <end position="27"/>
    </location>
</feature>
<evidence type="ECO:0000256" key="1">
    <source>
        <dbReference type="SAM" id="Phobius"/>
    </source>
</evidence>
<protein>
    <recommendedName>
        <fullName evidence="3">Secreted protein</fullName>
    </recommendedName>
</protein>
<keyword evidence="1" id="KW-1133">Transmembrane helix</keyword>
<organism evidence="2">
    <name type="scientific">Lasius platythorax</name>
    <dbReference type="NCBI Taxonomy" id="488582"/>
    <lineage>
        <taxon>Eukaryota</taxon>
        <taxon>Metazoa</taxon>
        <taxon>Ecdysozoa</taxon>
        <taxon>Arthropoda</taxon>
        <taxon>Hexapoda</taxon>
        <taxon>Insecta</taxon>
        <taxon>Pterygota</taxon>
        <taxon>Neoptera</taxon>
        <taxon>Endopterygota</taxon>
        <taxon>Hymenoptera</taxon>
        <taxon>Apocrita</taxon>
        <taxon>Aculeata</taxon>
        <taxon>Formicoidea</taxon>
        <taxon>Formicidae</taxon>
        <taxon>Formicinae</taxon>
        <taxon>Lasius</taxon>
        <taxon>Lasius</taxon>
    </lineage>
</organism>
<keyword evidence="1" id="KW-0812">Transmembrane</keyword>
<evidence type="ECO:0008006" key="3">
    <source>
        <dbReference type="Google" id="ProtNLM"/>
    </source>
</evidence>
<evidence type="ECO:0000313" key="2">
    <source>
        <dbReference type="EMBL" id="CAL1683349.1"/>
    </source>
</evidence>
<dbReference type="AlphaFoldDB" id="A0AAV2NS68"/>
<name>A0AAV2NS68_9HYME</name>
<gene>
    <name evidence="2" type="ORF">LPLAT_LOCUS9091</name>
</gene>
<reference evidence="2" key="1">
    <citation type="submission" date="2024-04" db="EMBL/GenBank/DDBJ databases">
        <authorList>
            <consortium name="Molecular Ecology Group"/>
        </authorList>
    </citation>
    <scope>NUCLEOTIDE SEQUENCE</scope>
</reference>
<proteinExistence type="predicted"/>